<sequence>MVIEVGSCCLFTFLWMSQISAVRTGACSAILFYLLGLSRLLYKKTRAWYTFVDLLFDMYGFFLLGLDVMFRLGHGHGLARRPRSLFCL</sequence>
<dbReference type="EMBL" id="BACD03000023">
    <property type="protein sequence ID" value="GAO49490.1"/>
    <property type="molecule type" value="Genomic_DNA"/>
</dbReference>
<reference evidence="2 3" key="2">
    <citation type="journal article" date="2014" name="J. Gen. Appl. Microbiol.">
        <title>The early diverging ascomycetous budding yeast Saitoella complicata has three histone deacetylases belonging to the Clr6, Hos2, and Rpd3 lineages.</title>
        <authorList>
            <person name="Nishida H."/>
            <person name="Matsumoto T."/>
            <person name="Kondo S."/>
            <person name="Hamamoto M."/>
            <person name="Yoshikawa H."/>
        </authorList>
    </citation>
    <scope>NUCLEOTIDE SEQUENCE [LARGE SCALE GENOMIC DNA]</scope>
    <source>
        <strain evidence="2 3">NRRL Y-17804</strain>
    </source>
</reference>
<evidence type="ECO:0000313" key="3">
    <source>
        <dbReference type="Proteomes" id="UP000033140"/>
    </source>
</evidence>
<gene>
    <name evidence="2" type="ORF">G7K_3639-t1</name>
</gene>
<name>A0A0E9NJB2_SAICN</name>
<reference evidence="2 3" key="1">
    <citation type="journal article" date="2011" name="J. Gen. Appl. Microbiol.">
        <title>Draft genome sequencing of the enigmatic yeast Saitoella complicata.</title>
        <authorList>
            <person name="Nishida H."/>
            <person name="Hamamoto M."/>
            <person name="Sugiyama J."/>
        </authorList>
    </citation>
    <scope>NUCLEOTIDE SEQUENCE [LARGE SCALE GENOMIC DNA]</scope>
    <source>
        <strain evidence="2 3">NRRL Y-17804</strain>
    </source>
</reference>
<protein>
    <submittedName>
        <fullName evidence="2">Uncharacterized protein</fullName>
    </submittedName>
</protein>
<accession>A0A0E9NJB2</accession>
<keyword evidence="1" id="KW-0472">Membrane</keyword>
<evidence type="ECO:0000313" key="2">
    <source>
        <dbReference type="EMBL" id="GAO49490.1"/>
    </source>
</evidence>
<evidence type="ECO:0000256" key="1">
    <source>
        <dbReference type="SAM" id="Phobius"/>
    </source>
</evidence>
<keyword evidence="3" id="KW-1185">Reference proteome</keyword>
<dbReference type="AlphaFoldDB" id="A0A0E9NJB2"/>
<comment type="caution">
    <text evidence="2">The sequence shown here is derived from an EMBL/GenBank/DDBJ whole genome shotgun (WGS) entry which is preliminary data.</text>
</comment>
<keyword evidence="1" id="KW-0812">Transmembrane</keyword>
<organism evidence="2 3">
    <name type="scientific">Saitoella complicata (strain BCRC 22490 / CBS 7301 / JCM 7358 / NBRC 10748 / NRRL Y-17804)</name>
    <dbReference type="NCBI Taxonomy" id="698492"/>
    <lineage>
        <taxon>Eukaryota</taxon>
        <taxon>Fungi</taxon>
        <taxon>Dikarya</taxon>
        <taxon>Ascomycota</taxon>
        <taxon>Taphrinomycotina</taxon>
        <taxon>Taphrinomycotina incertae sedis</taxon>
        <taxon>Saitoella</taxon>
    </lineage>
</organism>
<proteinExistence type="predicted"/>
<feature type="transmembrane region" description="Helical" evidence="1">
    <location>
        <begin position="48"/>
        <end position="70"/>
    </location>
</feature>
<keyword evidence="1" id="KW-1133">Transmembrane helix</keyword>
<dbReference type="Proteomes" id="UP000033140">
    <property type="component" value="Unassembled WGS sequence"/>
</dbReference>
<reference evidence="2 3" key="3">
    <citation type="journal article" date="2015" name="Genome Announc.">
        <title>Draft Genome Sequence of the Archiascomycetous Yeast Saitoella complicata.</title>
        <authorList>
            <person name="Yamauchi K."/>
            <person name="Kondo S."/>
            <person name="Hamamoto M."/>
            <person name="Takahashi Y."/>
            <person name="Ogura Y."/>
            <person name="Hayashi T."/>
            <person name="Nishida H."/>
        </authorList>
    </citation>
    <scope>NUCLEOTIDE SEQUENCE [LARGE SCALE GENOMIC DNA]</scope>
    <source>
        <strain evidence="2 3">NRRL Y-17804</strain>
    </source>
</reference>